<gene>
    <name evidence="2" type="ORF">C1H69_09095</name>
</gene>
<protein>
    <submittedName>
        <fullName evidence="2">Uncharacterized protein</fullName>
    </submittedName>
</protein>
<evidence type="ECO:0000256" key="1">
    <source>
        <dbReference type="SAM" id="Phobius"/>
    </source>
</evidence>
<evidence type="ECO:0000313" key="3">
    <source>
        <dbReference type="Proteomes" id="UP000235803"/>
    </source>
</evidence>
<sequence length="381" mass="41068">MTRHARSAPSEAFLVRQWGWPLWGFALLVIALLMLALGQGHRLLQSRVEAPLFQVIVNGEALILDAETHTALGRELAELAQGLEARLQDEMKPWLDERLDTTFAPLDAAVPAYLDWYFSLRGSYLRLGVAITGDLDEWLEERLSERLIEESGFETALTGLQADFSTRLAQAQQALEQDIGRTLHARYADRQAVAAEDGQRTHTIDLDLTLEQVFQGQWDAARWGAAGASGAVGFVASRVLVQRLASGAAARGARVVAGRVVARLGAHGARSLATGATTTAATSPTGPGALFAGATATVVALAGFAGIEYALLKAEEGLYRSDMEAELEAEVARARAEVRQRLDAVTASSGGALEHRLRVATQRAEDVDGVAEEYRIFGREP</sequence>
<dbReference type="AlphaFoldDB" id="A0A2N7U5R2"/>
<organism evidence="2 3">
    <name type="scientific">Billgrantia endophytica</name>
    <dbReference type="NCBI Taxonomy" id="2033802"/>
    <lineage>
        <taxon>Bacteria</taxon>
        <taxon>Pseudomonadati</taxon>
        <taxon>Pseudomonadota</taxon>
        <taxon>Gammaproteobacteria</taxon>
        <taxon>Oceanospirillales</taxon>
        <taxon>Halomonadaceae</taxon>
        <taxon>Billgrantia</taxon>
    </lineage>
</organism>
<dbReference type="EMBL" id="PNRF01000017">
    <property type="protein sequence ID" value="PMR75777.1"/>
    <property type="molecule type" value="Genomic_DNA"/>
</dbReference>
<dbReference type="OrthoDB" id="3199629at2"/>
<evidence type="ECO:0000313" key="2">
    <source>
        <dbReference type="EMBL" id="PMR75777.1"/>
    </source>
</evidence>
<comment type="caution">
    <text evidence="2">The sequence shown here is derived from an EMBL/GenBank/DDBJ whole genome shotgun (WGS) entry which is preliminary data.</text>
</comment>
<proteinExistence type="predicted"/>
<dbReference type="Proteomes" id="UP000235803">
    <property type="component" value="Unassembled WGS sequence"/>
</dbReference>
<keyword evidence="1" id="KW-0812">Transmembrane</keyword>
<keyword evidence="1" id="KW-0472">Membrane</keyword>
<name>A0A2N7U5R2_9GAMM</name>
<reference evidence="2 3" key="1">
    <citation type="submission" date="2018-01" db="EMBL/GenBank/DDBJ databases">
        <title>Halomonas endophytica sp. nov., isolated from storage liquid in the stems of Populus euphratica.</title>
        <authorList>
            <person name="Chen C."/>
        </authorList>
    </citation>
    <scope>NUCLEOTIDE SEQUENCE [LARGE SCALE GENOMIC DNA]</scope>
    <source>
        <strain evidence="2 3">MC28</strain>
    </source>
</reference>
<keyword evidence="1" id="KW-1133">Transmembrane helix</keyword>
<accession>A0A2N7U5R2</accession>
<feature type="transmembrane region" description="Helical" evidence="1">
    <location>
        <begin position="20"/>
        <end position="37"/>
    </location>
</feature>
<keyword evidence="3" id="KW-1185">Reference proteome</keyword>
<dbReference type="RefSeq" id="WP_102653086.1">
    <property type="nucleotide sequence ID" value="NZ_PNRF01000017.1"/>
</dbReference>